<dbReference type="AlphaFoldDB" id="A0A1F5L1G7"/>
<name>A0A1F5L1G7_PENAI</name>
<comment type="caution">
    <text evidence="1">The sequence shown here is derived from an EMBL/GenBank/DDBJ whole genome shotgun (WGS) entry which is preliminary data.</text>
</comment>
<evidence type="ECO:0000313" key="2">
    <source>
        <dbReference type="Proteomes" id="UP000177622"/>
    </source>
</evidence>
<proteinExistence type="predicted"/>
<keyword evidence="2" id="KW-1185">Reference proteome</keyword>
<dbReference type="EMBL" id="LXJU01000115">
    <property type="protein sequence ID" value="OGE46771.1"/>
    <property type="molecule type" value="Genomic_DNA"/>
</dbReference>
<gene>
    <name evidence="1" type="ORF">PENARI_c115G02182</name>
</gene>
<evidence type="ECO:0000313" key="1">
    <source>
        <dbReference type="EMBL" id="OGE46771.1"/>
    </source>
</evidence>
<reference evidence="1 2" key="1">
    <citation type="journal article" date="2016" name="Sci. Rep.">
        <title>Penicillium arizonense, a new, genome sequenced fungal species, reveals a high chemical diversity in secreted metabolites.</title>
        <authorList>
            <person name="Grijseels S."/>
            <person name="Nielsen J.C."/>
            <person name="Randelovic M."/>
            <person name="Nielsen J."/>
            <person name="Nielsen K.F."/>
            <person name="Workman M."/>
            <person name="Frisvad J.C."/>
        </authorList>
    </citation>
    <scope>NUCLEOTIDE SEQUENCE [LARGE SCALE GENOMIC DNA]</scope>
    <source>
        <strain evidence="1 2">CBS 141311</strain>
    </source>
</reference>
<protein>
    <submittedName>
        <fullName evidence="1">Uncharacterized protein</fullName>
    </submittedName>
</protein>
<dbReference type="Proteomes" id="UP000177622">
    <property type="component" value="Unassembled WGS sequence"/>
</dbReference>
<organism evidence="1 2">
    <name type="scientific">Penicillium arizonense</name>
    <dbReference type="NCBI Taxonomy" id="1835702"/>
    <lineage>
        <taxon>Eukaryota</taxon>
        <taxon>Fungi</taxon>
        <taxon>Dikarya</taxon>
        <taxon>Ascomycota</taxon>
        <taxon>Pezizomycotina</taxon>
        <taxon>Eurotiomycetes</taxon>
        <taxon>Eurotiomycetidae</taxon>
        <taxon>Eurotiales</taxon>
        <taxon>Aspergillaceae</taxon>
        <taxon>Penicillium</taxon>
    </lineage>
</organism>
<dbReference type="RefSeq" id="XP_022482238.1">
    <property type="nucleotide sequence ID" value="XM_022637906.1"/>
</dbReference>
<sequence length="100" mass="10691">MITSLSPNCLNHGTLIHNIIALPHGTVLRTAARSLIFPTCSAILTACDDVFFPAQADSTSYANYQNLDSQQPAKSVSVGGPNAVLEIRAWNARSVALFAY</sequence>
<dbReference type="GeneID" id="34582640"/>
<accession>A0A1F5L1G7</accession>